<protein>
    <recommendedName>
        <fullName evidence="6">Endoplasmic reticulum lectin 1</fullName>
    </recommendedName>
    <alternativeName>
        <fullName evidence="7">ER lectin</fullName>
    </alternativeName>
</protein>
<keyword evidence="11" id="KW-1185">Reference proteome</keyword>
<dbReference type="AlphaFoldDB" id="A0A813Z971"/>
<name>A0A813Z971_ADIRI</name>
<feature type="signal peptide" evidence="8">
    <location>
        <begin position="1"/>
        <end position="20"/>
    </location>
</feature>
<dbReference type="GO" id="GO:0030970">
    <property type="term" value="P:retrograde protein transport, ER to cytosol"/>
    <property type="evidence" value="ECO:0007669"/>
    <property type="project" value="TreeGrafter"/>
</dbReference>
<proteinExistence type="predicted"/>
<dbReference type="PROSITE" id="PS51914">
    <property type="entry name" value="MRH"/>
    <property type="match status" value="2"/>
</dbReference>
<dbReference type="GO" id="GO:0005788">
    <property type="term" value="C:endoplasmic reticulum lumen"/>
    <property type="evidence" value="ECO:0007669"/>
    <property type="project" value="TreeGrafter"/>
</dbReference>
<dbReference type="InterPro" id="IPR009011">
    <property type="entry name" value="Man6P_isomerase_rcpt-bd_dom_sf"/>
</dbReference>
<comment type="function">
    <text evidence="5">Probable lectin that binds selectively to improperly folded lumenal proteins. May function in endoplasmic reticulum quality control and endoplasmic reticulum-associated degradation (ERAD) of both non-glycosylated proteins and glycoproteins.</text>
</comment>
<evidence type="ECO:0000313" key="10">
    <source>
        <dbReference type="EMBL" id="CAF0895370.1"/>
    </source>
</evidence>
<dbReference type="GO" id="GO:0030968">
    <property type="term" value="P:endoplasmic reticulum unfolded protein response"/>
    <property type="evidence" value="ECO:0007669"/>
    <property type="project" value="InterPro"/>
</dbReference>
<sequence length="477" mass="54659">MLVLLRFILINILFISFTHTILDDDILYDIKWQPELTAPLDLANSATFTSKRKETYSCVLPTPQSKDTTLPTYILNSELESFFQNLYSQAAPTCAYRLDPYWTYELCHGTHVRQYHETKVSGKRTMHQEYILGYYRADSQEKLVNDQGEPVTRIWYKTFDNREIPMLSVRYTHGASCDINSNEPRETVVLYMCNENGQNGIVNFQEISSCYYELIFASPQLCQLPGFKIIEPNQYMINCYPHENASQKPRSLMKIEREQQLSMAKTGVAQFTMTSADGTTFIISYQYGSDDDFKAIDKVSSDTSATINPSEPGQKSNEAYATGFLKKIFSGEECLASGNGWWQYQICYGKHATQFHEGEGQRISILLGSWDRDKHIEWITANPDKKSSQNNRERYVSLYYTDGDICELTNQPRTVEVKFICSNKEGHSGAVTMYLVEPKTCSYVLGVESSLFCSLVDYTDEYGIPDISKMFKTDQEP</sequence>
<comment type="subcellular location">
    <subcellularLocation>
        <location evidence="1">Endoplasmic reticulum</location>
    </subcellularLocation>
</comment>
<evidence type="ECO:0000256" key="6">
    <source>
        <dbReference type="ARBA" id="ARBA00041108"/>
    </source>
</evidence>
<dbReference type="Pfam" id="PF07915">
    <property type="entry name" value="PRKCSH"/>
    <property type="match status" value="2"/>
</dbReference>
<evidence type="ECO:0000256" key="8">
    <source>
        <dbReference type="SAM" id="SignalP"/>
    </source>
</evidence>
<organism evidence="10 11">
    <name type="scientific">Adineta ricciae</name>
    <name type="common">Rotifer</name>
    <dbReference type="NCBI Taxonomy" id="249248"/>
    <lineage>
        <taxon>Eukaryota</taxon>
        <taxon>Metazoa</taxon>
        <taxon>Spiralia</taxon>
        <taxon>Gnathifera</taxon>
        <taxon>Rotifera</taxon>
        <taxon>Eurotatoria</taxon>
        <taxon>Bdelloidea</taxon>
        <taxon>Adinetida</taxon>
        <taxon>Adinetidae</taxon>
        <taxon>Adineta</taxon>
    </lineage>
</organism>
<dbReference type="Gene3D" id="2.70.130.10">
    <property type="entry name" value="Mannose-6-phosphate receptor binding domain"/>
    <property type="match status" value="2"/>
</dbReference>
<evidence type="ECO:0000313" key="11">
    <source>
        <dbReference type="Proteomes" id="UP000663828"/>
    </source>
</evidence>
<reference evidence="10" key="1">
    <citation type="submission" date="2021-02" db="EMBL/GenBank/DDBJ databases">
        <authorList>
            <person name="Nowell W R."/>
        </authorList>
    </citation>
    <scope>NUCLEOTIDE SEQUENCE</scope>
</reference>
<keyword evidence="4" id="KW-1015">Disulfide bond</keyword>
<evidence type="ECO:0000256" key="1">
    <source>
        <dbReference type="ARBA" id="ARBA00004240"/>
    </source>
</evidence>
<feature type="chain" id="PRO_5032581877" description="Endoplasmic reticulum lectin 1" evidence="8">
    <location>
        <begin position="21"/>
        <end position="477"/>
    </location>
</feature>
<accession>A0A813Z971</accession>
<keyword evidence="2 8" id="KW-0732">Signal</keyword>
<evidence type="ECO:0000256" key="7">
    <source>
        <dbReference type="ARBA" id="ARBA00041661"/>
    </source>
</evidence>
<evidence type="ECO:0000256" key="3">
    <source>
        <dbReference type="ARBA" id="ARBA00022824"/>
    </source>
</evidence>
<evidence type="ECO:0000256" key="5">
    <source>
        <dbReference type="ARBA" id="ARBA00037585"/>
    </source>
</evidence>
<dbReference type="PANTHER" id="PTHR15414">
    <property type="entry name" value="OS-9-RELATED"/>
    <property type="match status" value="1"/>
</dbReference>
<evidence type="ECO:0000256" key="2">
    <source>
        <dbReference type="ARBA" id="ARBA00022729"/>
    </source>
</evidence>
<evidence type="ECO:0000259" key="9">
    <source>
        <dbReference type="PROSITE" id="PS51914"/>
    </source>
</evidence>
<comment type="caution">
    <text evidence="10">The sequence shown here is derived from an EMBL/GenBank/DDBJ whole genome shotgun (WGS) entry which is preliminary data.</text>
</comment>
<dbReference type="Proteomes" id="UP000663828">
    <property type="component" value="Unassembled WGS sequence"/>
</dbReference>
<evidence type="ECO:0000256" key="4">
    <source>
        <dbReference type="ARBA" id="ARBA00023157"/>
    </source>
</evidence>
<feature type="domain" description="MRH" evidence="9">
    <location>
        <begin position="92"/>
        <end position="224"/>
    </location>
</feature>
<keyword evidence="3" id="KW-0256">Endoplasmic reticulum</keyword>
<dbReference type="EMBL" id="CAJNOR010000375">
    <property type="protein sequence ID" value="CAF0895370.1"/>
    <property type="molecule type" value="Genomic_DNA"/>
</dbReference>
<dbReference type="PANTHER" id="PTHR15414:SF0">
    <property type="entry name" value="ENDOPLASMIC RETICULUM LECTIN 1"/>
    <property type="match status" value="1"/>
</dbReference>
<dbReference type="InterPro" id="IPR012913">
    <property type="entry name" value="OS9-like_dom"/>
</dbReference>
<dbReference type="InterPro" id="IPR045149">
    <property type="entry name" value="OS-9-like"/>
</dbReference>
<dbReference type="FunFam" id="2.70.130.10:FF:000001">
    <property type="entry name" value="Endoplasmic reticulum lectin 1"/>
    <property type="match status" value="1"/>
</dbReference>
<dbReference type="InterPro" id="IPR044865">
    <property type="entry name" value="MRH_dom"/>
</dbReference>
<dbReference type="SUPFAM" id="SSF50911">
    <property type="entry name" value="Mannose 6-phosphate receptor domain"/>
    <property type="match status" value="2"/>
</dbReference>
<gene>
    <name evidence="10" type="ORF">XAT740_LOCUS7735</name>
</gene>
<feature type="domain" description="MRH" evidence="9">
    <location>
        <begin position="332"/>
        <end position="455"/>
    </location>
</feature>